<comment type="caution">
    <text evidence="2">The sequence shown here is derived from an EMBL/GenBank/DDBJ whole genome shotgun (WGS) entry which is preliminary data.</text>
</comment>
<reference evidence="2 3" key="1">
    <citation type="submission" date="2024-01" db="EMBL/GenBank/DDBJ databases">
        <title>A draft genome for the cacao thread blight pathogen Marasmiellus scandens.</title>
        <authorList>
            <person name="Baruah I.K."/>
            <person name="Leung J."/>
            <person name="Bukari Y."/>
            <person name="Amoako-Attah I."/>
            <person name="Meinhardt L.W."/>
            <person name="Bailey B.A."/>
            <person name="Cohen S.P."/>
        </authorList>
    </citation>
    <scope>NUCLEOTIDE SEQUENCE [LARGE SCALE GENOMIC DNA]</scope>
    <source>
        <strain evidence="2 3">GH-19</strain>
    </source>
</reference>
<feature type="region of interest" description="Disordered" evidence="1">
    <location>
        <begin position="33"/>
        <end position="52"/>
    </location>
</feature>
<protein>
    <submittedName>
        <fullName evidence="2">Uncharacterized protein</fullName>
    </submittedName>
</protein>
<name>A0ABR1ITD9_9AGAR</name>
<accession>A0ABR1ITD9</accession>
<sequence>MDSYLPGLARDKLAVVKARVDLEETVKEWERERATYGGAADGNQPEEVNTDE</sequence>
<evidence type="ECO:0000313" key="2">
    <source>
        <dbReference type="EMBL" id="KAK7440640.1"/>
    </source>
</evidence>
<evidence type="ECO:0000256" key="1">
    <source>
        <dbReference type="SAM" id="MobiDB-lite"/>
    </source>
</evidence>
<dbReference type="EMBL" id="JBANRG010000067">
    <property type="protein sequence ID" value="KAK7440640.1"/>
    <property type="molecule type" value="Genomic_DNA"/>
</dbReference>
<dbReference type="Proteomes" id="UP001498398">
    <property type="component" value="Unassembled WGS sequence"/>
</dbReference>
<gene>
    <name evidence="2" type="ORF">VKT23_016988</name>
</gene>
<evidence type="ECO:0000313" key="3">
    <source>
        <dbReference type="Proteomes" id="UP001498398"/>
    </source>
</evidence>
<keyword evidence="3" id="KW-1185">Reference proteome</keyword>
<proteinExistence type="predicted"/>
<organism evidence="2 3">
    <name type="scientific">Marasmiellus scandens</name>
    <dbReference type="NCBI Taxonomy" id="2682957"/>
    <lineage>
        <taxon>Eukaryota</taxon>
        <taxon>Fungi</taxon>
        <taxon>Dikarya</taxon>
        <taxon>Basidiomycota</taxon>
        <taxon>Agaricomycotina</taxon>
        <taxon>Agaricomycetes</taxon>
        <taxon>Agaricomycetidae</taxon>
        <taxon>Agaricales</taxon>
        <taxon>Marasmiineae</taxon>
        <taxon>Omphalotaceae</taxon>
        <taxon>Marasmiellus</taxon>
    </lineage>
</organism>